<dbReference type="AlphaFoldDB" id="A0A1U9K2Y3"/>
<evidence type="ECO:0000313" key="3">
    <source>
        <dbReference type="Proteomes" id="UP000189369"/>
    </source>
</evidence>
<proteinExistence type="predicted"/>
<dbReference type="EMBL" id="CP019697">
    <property type="protein sequence ID" value="AQS52385.1"/>
    <property type="molecule type" value="Genomic_DNA"/>
</dbReference>
<dbReference type="InterPro" id="IPR000073">
    <property type="entry name" value="AB_hydrolase_1"/>
</dbReference>
<evidence type="ECO:0000259" key="1">
    <source>
        <dbReference type="Pfam" id="PF12697"/>
    </source>
</evidence>
<protein>
    <recommendedName>
        <fullName evidence="1">AB hydrolase-1 domain-containing protein</fullName>
    </recommendedName>
</protein>
<dbReference type="PANTHER" id="PTHR43689:SF8">
    <property type="entry name" value="ALPHA_BETA-HYDROLASES SUPERFAMILY PROTEIN"/>
    <property type="match status" value="1"/>
</dbReference>
<dbReference type="PANTHER" id="PTHR43689">
    <property type="entry name" value="HYDROLASE"/>
    <property type="match status" value="1"/>
</dbReference>
<dbReference type="OrthoDB" id="135231at2"/>
<organism evidence="2 3">
    <name type="scientific">Paenalcaligenes hominis</name>
    <dbReference type="NCBI Taxonomy" id="643674"/>
    <lineage>
        <taxon>Bacteria</taxon>
        <taxon>Pseudomonadati</taxon>
        <taxon>Pseudomonadota</taxon>
        <taxon>Betaproteobacteria</taxon>
        <taxon>Burkholderiales</taxon>
        <taxon>Alcaligenaceae</taxon>
        <taxon>Paenalcaligenes</taxon>
    </lineage>
</organism>
<dbReference type="Proteomes" id="UP000189369">
    <property type="component" value="Chromosome"/>
</dbReference>
<accession>A0A1U9K2Y3</accession>
<dbReference type="Pfam" id="PF12697">
    <property type="entry name" value="Abhydrolase_6"/>
    <property type="match status" value="1"/>
</dbReference>
<gene>
    <name evidence="2" type="ORF">PAEH1_11280</name>
</gene>
<feature type="domain" description="AB hydrolase-1" evidence="1">
    <location>
        <begin position="34"/>
        <end position="254"/>
    </location>
</feature>
<dbReference type="InterPro" id="IPR029058">
    <property type="entry name" value="AB_hydrolase_fold"/>
</dbReference>
<dbReference type="KEGG" id="phn:PAEH1_11280"/>
<name>A0A1U9K2Y3_9BURK</name>
<dbReference type="SUPFAM" id="SSF53474">
    <property type="entry name" value="alpha/beta-Hydrolases"/>
    <property type="match status" value="1"/>
</dbReference>
<evidence type="ECO:0000313" key="2">
    <source>
        <dbReference type="EMBL" id="AQS52385.1"/>
    </source>
</evidence>
<dbReference type="STRING" id="643674.PAEH1_11280"/>
<reference evidence="2 3" key="1">
    <citation type="submission" date="2017-01" db="EMBL/GenBank/DDBJ databases">
        <title>Complete Genome Sequence of Paenalcaligenes hominis, Isolated from a paraplegic Patient with neurogenic bladder.</title>
        <authorList>
            <person name="Mukhopadhyay R."/>
            <person name="Joaquin J."/>
            <person name="Hogue R."/>
            <person name="Kilaru A."/>
            <person name="Jospin G."/>
            <person name="Mars K."/>
            <person name="Eisen J.A."/>
            <person name="Chaturvedi V."/>
        </authorList>
    </citation>
    <scope>NUCLEOTIDE SEQUENCE [LARGE SCALE GENOMIC DNA]</scope>
    <source>
        <strain evidence="2 3">15S00501</strain>
    </source>
</reference>
<dbReference type="Gene3D" id="3.40.50.1820">
    <property type="entry name" value="alpha/beta hydrolase"/>
    <property type="match status" value="1"/>
</dbReference>
<sequence length="265" mass="30355">MTTRKTIDLYWNGKDKTLEYQWVGVKDPTAPIMVFLHEGLGSLTHWQHWPDQLCQHLGYRGLVYSRYAYGHSSARPADEIWQGDYLHIEAQQALPALLTALNVQEPVTLFGHSDGATIALLYAAMPNNQAQQIIILAPHIYVERMTVNGVQQAIHWYETGDLKTRLKRYHADPDSAFWGWAGVWGSEYYLEHWNIEQDIASIQCPVLAIQGTDDEYASLNQLYDIKKQVPHTELCVLELCRHSPHIEMPERVTEAVSQFLKKTNA</sequence>